<dbReference type="PANTHER" id="PTHR43053:SF4">
    <property type="entry name" value="MYOGENESIS-REGULATING GLYCOSIDASE"/>
    <property type="match status" value="1"/>
</dbReference>
<dbReference type="PANTHER" id="PTHR43053">
    <property type="entry name" value="GLYCOSIDASE FAMILY 31"/>
    <property type="match status" value="1"/>
</dbReference>
<sequence length="792" mass="86476">MMLRAFIRSGISAAAVLALAMLPVTAQPVSIDPEPFRINLKLDDNTRSVIGAPPRANKSASFGLYFSGVWERVVSADAVDGKPGVYAALTERGTPLRISVETGQTVSKVTIEGPPDIERIGYGFVPSDDERFYSHATGSARLDRRGTALDSRRDSSVVPFALSSRGYGVYLPTEGDFRLDFGTSTDLFTFWAEGATVTFHFYTAPEPAEIIARFTESTGRMGLPPTAQYGVWKHRHNLDALDKIERDTRLLRAYDVASSAYVVDEAWATSSAQLTSTRDTGASTAMAVAELRDAGFNVMADVWPLVRSGTSAFEEAAARQLLVADSTGAPLMMPSPSRPQRDDSSTIDRDSARVALVDFTHPESESWWTNHVAQLARADVNGVILNEVALPDSGLYHGGEAESSLWRTWRQRYVHGTRKAFKDAGMKHPVIAGRAVDAGASRALSLVQSKGWTADFDSTTGLPAAVISAQSAGFAGVPLWTATPTTDSTTVHRSALARWIQFQAFTPSMHLDASYGVESWLADPEMASIIRRYSRLHSSLSTYLWHQYKTAKETGTPVMRPLMLEVPRSANRTDREDQYFLGPDVLVAPITDSTTARRVYLPPGEWMHLWSQDVYPGDMELDVKAPLDEIPVFVRRDRDALSSLLRPLYKRQRKGLASYLERLSLTEPAPPLSADVIQSQAPDSVDSTGEAEPDTTSTTSSSTSVSAPLDSQASVTDSVTAGSLPDVLKNAPTATAKAEVLRSFLVDLEEARLDIIYRKRQGLIAPVAAETLVERIVEIDRTTRLIISIIEA</sequence>
<dbReference type="Proteomes" id="UP000220102">
    <property type="component" value="Unassembled WGS sequence"/>
</dbReference>
<dbReference type="Gene3D" id="3.20.20.80">
    <property type="entry name" value="Glycosidases"/>
    <property type="match status" value="1"/>
</dbReference>
<keyword evidence="6" id="KW-0732">Signal</keyword>
<feature type="domain" description="Glycosyl hydrolase family 31 C-terminal" evidence="8">
    <location>
        <begin position="555"/>
        <end position="636"/>
    </location>
</feature>
<evidence type="ECO:0000256" key="3">
    <source>
        <dbReference type="ARBA" id="ARBA00023295"/>
    </source>
</evidence>
<evidence type="ECO:0000256" key="4">
    <source>
        <dbReference type="RuleBase" id="RU361185"/>
    </source>
</evidence>
<evidence type="ECO:0008006" key="11">
    <source>
        <dbReference type="Google" id="ProtNLM"/>
    </source>
</evidence>
<organism evidence="9 10">
    <name type="scientific">Longibacter salinarum</name>
    <dbReference type="NCBI Taxonomy" id="1850348"/>
    <lineage>
        <taxon>Bacteria</taxon>
        <taxon>Pseudomonadati</taxon>
        <taxon>Rhodothermota</taxon>
        <taxon>Rhodothermia</taxon>
        <taxon>Rhodothermales</taxon>
        <taxon>Salisaetaceae</taxon>
        <taxon>Longibacter</taxon>
    </lineage>
</organism>
<evidence type="ECO:0000313" key="9">
    <source>
        <dbReference type="EMBL" id="PEN15289.1"/>
    </source>
</evidence>
<dbReference type="SUPFAM" id="SSF51011">
    <property type="entry name" value="Glycosyl hydrolase domain"/>
    <property type="match status" value="1"/>
</dbReference>
<name>A0A2A8D2W5_9BACT</name>
<evidence type="ECO:0000259" key="8">
    <source>
        <dbReference type="Pfam" id="PF21365"/>
    </source>
</evidence>
<evidence type="ECO:0000256" key="1">
    <source>
        <dbReference type="ARBA" id="ARBA00007806"/>
    </source>
</evidence>
<accession>A0A2A8D2W5</accession>
<keyword evidence="3 4" id="KW-0326">Glycosidase</keyword>
<dbReference type="Pfam" id="PF01055">
    <property type="entry name" value="Glyco_hydro_31_2nd"/>
    <property type="match status" value="1"/>
</dbReference>
<dbReference type="SUPFAM" id="SSF51445">
    <property type="entry name" value="(Trans)glycosidases"/>
    <property type="match status" value="1"/>
</dbReference>
<dbReference type="InterPro" id="IPR017853">
    <property type="entry name" value="GH"/>
</dbReference>
<dbReference type="CDD" id="cd14752">
    <property type="entry name" value="GH31_N"/>
    <property type="match status" value="1"/>
</dbReference>
<dbReference type="EMBL" id="PDEQ01000001">
    <property type="protein sequence ID" value="PEN15289.1"/>
    <property type="molecule type" value="Genomic_DNA"/>
</dbReference>
<feature type="region of interest" description="Disordered" evidence="5">
    <location>
        <begin position="680"/>
        <end position="716"/>
    </location>
</feature>
<protein>
    <recommendedName>
        <fullName evidence="11">Glycoside hydrolase</fullName>
    </recommendedName>
</protein>
<reference evidence="9 10" key="1">
    <citation type="submission" date="2017-10" db="EMBL/GenBank/DDBJ databases">
        <title>Draft genome of Longibacter Salinarum.</title>
        <authorList>
            <person name="Goh K.M."/>
            <person name="Shamsir M.S."/>
            <person name="Lim S.W."/>
        </authorList>
    </citation>
    <scope>NUCLEOTIDE SEQUENCE [LARGE SCALE GENOMIC DNA]</scope>
    <source>
        <strain evidence="9 10">KCTC 52045</strain>
    </source>
</reference>
<feature type="chain" id="PRO_5013378107" description="Glycoside hydrolase" evidence="6">
    <location>
        <begin position="27"/>
        <end position="792"/>
    </location>
</feature>
<dbReference type="GO" id="GO:0005975">
    <property type="term" value="P:carbohydrate metabolic process"/>
    <property type="evidence" value="ECO:0007669"/>
    <property type="project" value="InterPro"/>
</dbReference>
<dbReference type="GO" id="GO:0030246">
    <property type="term" value="F:carbohydrate binding"/>
    <property type="evidence" value="ECO:0007669"/>
    <property type="project" value="InterPro"/>
</dbReference>
<evidence type="ECO:0000313" key="10">
    <source>
        <dbReference type="Proteomes" id="UP000220102"/>
    </source>
</evidence>
<dbReference type="OrthoDB" id="176168at2"/>
<dbReference type="InterPro" id="IPR048395">
    <property type="entry name" value="Glyco_hydro_31_C"/>
</dbReference>
<keyword evidence="2 4" id="KW-0378">Hydrolase</keyword>
<feature type="domain" description="Glycoside hydrolase family 31 TIM barrel" evidence="7">
    <location>
        <begin position="223"/>
        <end position="546"/>
    </location>
</feature>
<dbReference type="InterPro" id="IPR000322">
    <property type="entry name" value="Glyco_hydro_31_TIM"/>
</dbReference>
<dbReference type="InterPro" id="IPR050985">
    <property type="entry name" value="Alpha-glycosidase_related"/>
</dbReference>
<dbReference type="GO" id="GO:0004553">
    <property type="term" value="F:hydrolase activity, hydrolyzing O-glycosyl compounds"/>
    <property type="evidence" value="ECO:0007669"/>
    <property type="project" value="InterPro"/>
</dbReference>
<comment type="similarity">
    <text evidence="1 4">Belongs to the glycosyl hydrolase 31 family.</text>
</comment>
<dbReference type="InterPro" id="IPR013780">
    <property type="entry name" value="Glyco_hydro_b"/>
</dbReference>
<proteinExistence type="inferred from homology"/>
<feature type="compositionally biased region" description="Low complexity" evidence="5">
    <location>
        <begin position="695"/>
        <end position="704"/>
    </location>
</feature>
<gene>
    <name evidence="9" type="ORF">CRI94_03140</name>
</gene>
<evidence type="ECO:0000256" key="5">
    <source>
        <dbReference type="SAM" id="MobiDB-lite"/>
    </source>
</evidence>
<keyword evidence="10" id="KW-1185">Reference proteome</keyword>
<dbReference type="RefSeq" id="WP_098074188.1">
    <property type="nucleotide sequence ID" value="NZ_PDEQ01000001.1"/>
</dbReference>
<evidence type="ECO:0000256" key="2">
    <source>
        <dbReference type="ARBA" id="ARBA00022801"/>
    </source>
</evidence>
<dbReference type="Gene3D" id="2.60.40.1760">
    <property type="entry name" value="glycosyl hydrolase (family 31)"/>
    <property type="match status" value="1"/>
</dbReference>
<feature type="region of interest" description="Disordered" evidence="5">
    <location>
        <begin position="328"/>
        <end position="347"/>
    </location>
</feature>
<evidence type="ECO:0000259" key="7">
    <source>
        <dbReference type="Pfam" id="PF01055"/>
    </source>
</evidence>
<evidence type="ECO:0000256" key="6">
    <source>
        <dbReference type="SAM" id="SignalP"/>
    </source>
</evidence>
<dbReference type="SUPFAM" id="SSF74650">
    <property type="entry name" value="Galactose mutarotase-like"/>
    <property type="match status" value="1"/>
</dbReference>
<dbReference type="Gene3D" id="2.60.40.1180">
    <property type="entry name" value="Golgi alpha-mannosidase II"/>
    <property type="match status" value="1"/>
</dbReference>
<dbReference type="Pfam" id="PF21365">
    <property type="entry name" value="Glyco_hydro_31_3rd"/>
    <property type="match status" value="1"/>
</dbReference>
<dbReference type="InterPro" id="IPR011013">
    <property type="entry name" value="Gal_mutarotase_sf_dom"/>
</dbReference>
<comment type="caution">
    <text evidence="9">The sequence shown here is derived from an EMBL/GenBank/DDBJ whole genome shotgun (WGS) entry which is preliminary data.</text>
</comment>
<dbReference type="AlphaFoldDB" id="A0A2A8D2W5"/>
<feature type="compositionally biased region" description="Polar residues" evidence="5">
    <location>
        <begin position="705"/>
        <end position="716"/>
    </location>
</feature>
<feature type="signal peptide" evidence="6">
    <location>
        <begin position="1"/>
        <end position="26"/>
    </location>
</feature>